<dbReference type="EMBL" id="MFMJ01000007">
    <property type="protein sequence ID" value="OGG79845.1"/>
    <property type="molecule type" value="Genomic_DNA"/>
</dbReference>
<evidence type="ECO:0000259" key="7">
    <source>
        <dbReference type="Pfam" id="PF02911"/>
    </source>
</evidence>
<dbReference type="InterPro" id="IPR002376">
    <property type="entry name" value="Formyl_transf_N"/>
</dbReference>
<dbReference type="Gene3D" id="3.40.50.12230">
    <property type="match status" value="1"/>
</dbReference>
<dbReference type="Pfam" id="PF00551">
    <property type="entry name" value="Formyl_trans_N"/>
    <property type="match status" value="1"/>
</dbReference>
<feature type="domain" description="Formyl transferase N-terminal" evidence="6">
    <location>
        <begin position="20"/>
        <end position="193"/>
    </location>
</feature>
<name>A0A1F6F1U5_9BACT</name>
<protein>
    <recommendedName>
        <fullName evidence="2 5">Methionyl-tRNA formyltransferase</fullName>
        <ecNumber evidence="2 5">2.1.2.9</ecNumber>
    </recommendedName>
</protein>
<accession>A0A1F6F1U5</accession>
<dbReference type="NCBIfam" id="TIGR00460">
    <property type="entry name" value="fmt"/>
    <property type="match status" value="1"/>
</dbReference>
<dbReference type="PROSITE" id="PS00373">
    <property type="entry name" value="GART"/>
    <property type="match status" value="1"/>
</dbReference>
<evidence type="ECO:0000313" key="9">
    <source>
        <dbReference type="Proteomes" id="UP000178919"/>
    </source>
</evidence>
<evidence type="ECO:0000256" key="2">
    <source>
        <dbReference type="ARBA" id="ARBA00012261"/>
    </source>
</evidence>
<dbReference type="GO" id="GO:0004479">
    <property type="term" value="F:methionyl-tRNA formyltransferase activity"/>
    <property type="evidence" value="ECO:0007669"/>
    <property type="project" value="UniProtKB-UniRule"/>
</dbReference>
<dbReference type="InterPro" id="IPR005793">
    <property type="entry name" value="Formyl_trans_C"/>
</dbReference>
<dbReference type="HAMAP" id="MF_00182">
    <property type="entry name" value="Formyl_trans"/>
    <property type="match status" value="1"/>
</dbReference>
<feature type="binding site" evidence="5">
    <location>
        <begin position="123"/>
        <end position="126"/>
    </location>
    <ligand>
        <name>(6S)-5,6,7,8-tetrahydrofolate</name>
        <dbReference type="ChEBI" id="CHEBI:57453"/>
    </ligand>
</feature>
<organism evidence="8 9">
    <name type="scientific">Candidatus Kaiserbacteria bacterium RIFCSPLOWO2_02_FULL_55_12</name>
    <dbReference type="NCBI Taxonomy" id="1798522"/>
    <lineage>
        <taxon>Bacteria</taxon>
        <taxon>Candidatus Kaiseribacteriota</taxon>
    </lineage>
</organism>
<dbReference type="InterPro" id="IPR001555">
    <property type="entry name" value="GART_AS"/>
</dbReference>
<comment type="similarity">
    <text evidence="1 5">Belongs to the Fmt family.</text>
</comment>
<dbReference type="InterPro" id="IPR036477">
    <property type="entry name" value="Formyl_transf_N_sf"/>
</dbReference>
<dbReference type="EC" id="2.1.2.9" evidence="2 5"/>
<comment type="caution">
    <text evidence="8">The sequence shown here is derived from an EMBL/GenBank/DDBJ whole genome shotgun (WGS) entry which is preliminary data.</text>
</comment>
<dbReference type="PANTHER" id="PTHR11138">
    <property type="entry name" value="METHIONYL-TRNA FORMYLTRANSFERASE"/>
    <property type="match status" value="1"/>
</dbReference>
<evidence type="ECO:0000256" key="4">
    <source>
        <dbReference type="ARBA" id="ARBA00022917"/>
    </source>
</evidence>
<dbReference type="PANTHER" id="PTHR11138:SF5">
    <property type="entry name" value="METHIONYL-TRNA FORMYLTRANSFERASE, MITOCHONDRIAL"/>
    <property type="match status" value="1"/>
</dbReference>
<dbReference type="CDD" id="cd08646">
    <property type="entry name" value="FMT_core_Met-tRNA-FMT_N"/>
    <property type="match status" value="1"/>
</dbReference>
<dbReference type="GO" id="GO:0005829">
    <property type="term" value="C:cytosol"/>
    <property type="evidence" value="ECO:0007669"/>
    <property type="project" value="TreeGrafter"/>
</dbReference>
<dbReference type="InterPro" id="IPR005794">
    <property type="entry name" value="Fmt"/>
</dbReference>
<evidence type="ECO:0000256" key="1">
    <source>
        <dbReference type="ARBA" id="ARBA00010699"/>
    </source>
</evidence>
<evidence type="ECO:0000313" key="8">
    <source>
        <dbReference type="EMBL" id="OGG79845.1"/>
    </source>
</evidence>
<dbReference type="InterPro" id="IPR041711">
    <property type="entry name" value="Met-tRNA-FMT_N"/>
</dbReference>
<proteinExistence type="inferred from homology"/>
<comment type="catalytic activity">
    <reaction evidence="5">
        <text>L-methionyl-tRNA(fMet) + (6R)-10-formyltetrahydrofolate = N-formyl-L-methionyl-tRNA(fMet) + (6S)-5,6,7,8-tetrahydrofolate + H(+)</text>
        <dbReference type="Rhea" id="RHEA:24380"/>
        <dbReference type="Rhea" id="RHEA-COMP:9952"/>
        <dbReference type="Rhea" id="RHEA-COMP:9953"/>
        <dbReference type="ChEBI" id="CHEBI:15378"/>
        <dbReference type="ChEBI" id="CHEBI:57453"/>
        <dbReference type="ChEBI" id="CHEBI:78530"/>
        <dbReference type="ChEBI" id="CHEBI:78844"/>
        <dbReference type="ChEBI" id="CHEBI:195366"/>
        <dbReference type="EC" id="2.1.2.9"/>
    </reaction>
</comment>
<evidence type="ECO:0000259" key="6">
    <source>
        <dbReference type="Pfam" id="PF00551"/>
    </source>
</evidence>
<dbReference type="InterPro" id="IPR011034">
    <property type="entry name" value="Formyl_transferase-like_C_sf"/>
</dbReference>
<gene>
    <name evidence="5" type="primary">fmt</name>
    <name evidence="8" type="ORF">A3J11_01950</name>
</gene>
<dbReference type="SUPFAM" id="SSF53328">
    <property type="entry name" value="Formyltransferase"/>
    <property type="match status" value="1"/>
</dbReference>
<evidence type="ECO:0000256" key="3">
    <source>
        <dbReference type="ARBA" id="ARBA00022679"/>
    </source>
</evidence>
<keyword evidence="3 5" id="KW-0808">Transferase</keyword>
<sequence length="293" mass="31776">MPPHPNPSNEGRLTSLTFVYFGTPRVASETLATLLERGFVPALVVTSPDAPTGRGLALTPSPVKELALAKNIPILTPEKLDAAAIAAIAAYHDDYAVCVAYGKIFPEELIAQFSLGVLNVHYSLLPKYRGATPLEGALLAGERETGVTVQKMVKELDAGDILAQEHVTILPEETARELRPRLIALGAKLLADTLPPYLTGDITPTPQDASLATRSGKLKKEDGLLDRDAPAEENWNKYRAYADSIGTYFFENGKRIKITVASFKNGQFVIERVIPEGKREMNFTDFSRSGATA</sequence>
<dbReference type="Pfam" id="PF02911">
    <property type="entry name" value="Formyl_trans_C"/>
    <property type="match status" value="1"/>
</dbReference>
<keyword evidence="4 5" id="KW-0648">Protein biosynthesis</keyword>
<dbReference type="Proteomes" id="UP000178919">
    <property type="component" value="Unassembled WGS sequence"/>
</dbReference>
<evidence type="ECO:0000256" key="5">
    <source>
        <dbReference type="HAMAP-Rule" id="MF_00182"/>
    </source>
</evidence>
<dbReference type="SUPFAM" id="SSF50486">
    <property type="entry name" value="FMT C-terminal domain-like"/>
    <property type="match status" value="1"/>
</dbReference>
<dbReference type="AlphaFoldDB" id="A0A1F6F1U5"/>
<comment type="function">
    <text evidence="5">Attaches a formyl group to the free amino group of methionyl-tRNA(fMet). The formyl group appears to play a dual role in the initiator identity of N-formylmethionyl-tRNA by promoting its recognition by IF2 and preventing the misappropriation of this tRNA by the elongation apparatus.</text>
</comment>
<reference evidence="8 9" key="1">
    <citation type="journal article" date="2016" name="Nat. Commun.">
        <title>Thousands of microbial genomes shed light on interconnected biogeochemical processes in an aquifer system.</title>
        <authorList>
            <person name="Anantharaman K."/>
            <person name="Brown C.T."/>
            <person name="Hug L.A."/>
            <person name="Sharon I."/>
            <person name="Castelle C.J."/>
            <person name="Probst A.J."/>
            <person name="Thomas B.C."/>
            <person name="Singh A."/>
            <person name="Wilkins M.J."/>
            <person name="Karaoz U."/>
            <person name="Brodie E.L."/>
            <person name="Williams K.H."/>
            <person name="Hubbard S.S."/>
            <person name="Banfield J.F."/>
        </authorList>
    </citation>
    <scope>NUCLEOTIDE SEQUENCE [LARGE SCALE GENOMIC DNA]</scope>
</reference>
<feature type="domain" description="Formyl transferase C-terminal" evidence="7">
    <location>
        <begin position="217"/>
        <end position="265"/>
    </location>
</feature>